<name>M2MQB5_BAUPA</name>
<dbReference type="RefSeq" id="XP_007679712.1">
    <property type="nucleotide sequence ID" value="XM_007681522.1"/>
</dbReference>
<feature type="compositionally biased region" description="Low complexity" evidence="1">
    <location>
        <begin position="113"/>
        <end position="126"/>
    </location>
</feature>
<dbReference type="HOGENOM" id="CLU_1354382_0_0_1"/>
<evidence type="ECO:0000256" key="1">
    <source>
        <dbReference type="SAM" id="MobiDB-lite"/>
    </source>
</evidence>
<reference evidence="2 3" key="1">
    <citation type="journal article" date="2012" name="PLoS Pathog.">
        <title>Diverse lifestyles and strategies of plant pathogenesis encoded in the genomes of eighteen Dothideomycetes fungi.</title>
        <authorList>
            <person name="Ohm R.A."/>
            <person name="Feau N."/>
            <person name="Henrissat B."/>
            <person name="Schoch C.L."/>
            <person name="Horwitz B.A."/>
            <person name="Barry K.W."/>
            <person name="Condon B.J."/>
            <person name="Copeland A.C."/>
            <person name="Dhillon B."/>
            <person name="Glaser F."/>
            <person name="Hesse C.N."/>
            <person name="Kosti I."/>
            <person name="LaButti K."/>
            <person name="Lindquist E.A."/>
            <person name="Lucas S."/>
            <person name="Salamov A.A."/>
            <person name="Bradshaw R.E."/>
            <person name="Ciuffetti L."/>
            <person name="Hamelin R.C."/>
            <person name="Kema G.H.J."/>
            <person name="Lawrence C."/>
            <person name="Scott J.A."/>
            <person name="Spatafora J.W."/>
            <person name="Turgeon B.G."/>
            <person name="de Wit P.J.G.M."/>
            <person name="Zhong S."/>
            <person name="Goodwin S.B."/>
            <person name="Grigoriev I.V."/>
        </authorList>
    </citation>
    <scope>NUCLEOTIDE SEQUENCE [LARGE SCALE GENOMIC DNA]</scope>
    <source>
        <strain evidence="2 3">UAMH 10762</strain>
    </source>
</reference>
<proteinExistence type="predicted"/>
<evidence type="ECO:0000313" key="2">
    <source>
        <dbReference type="EMBL" id="EMC93668.1"/>
    </source>
</evidence>
<dbReference type="GeneID" id="19110251"/>
<accession>M2MQB5</accession>
<evidence type="ECO:0000313" key="3">
    <source>
        <dbReference type="Proteomes" id="UP000011761"/>
    </source>
</evidence>
<dbReference type="Proteomes" id="UP000011761">
    <property type="component" value="Unassembled WGS sequence"/>
</dbReference>
<feature type="compositionally biased region" description="Polar residues" evidence="1">
    <location>
        <begin position="91"/>
        <end position="102"/>
    </location>
</feature>
<feature type="compositionally biased region" description="Basic and acidic residues" evidence="1">
    <location>
        <begin position="48"/>
        <end position="64"/>
    </location>
</feature>
<organism evidence="2 3">
    <name type="scientific">Baudoinia panamericana (strain UAMH 10762)</name>
    <name type="common">Angels' share fungus</name>
    <name type="synonym">Baudoinia compniacensis (strain UAMH 10762)</name>
    <dbReference type="NCBI Taxonomy" id="717646"/>
    <lineage>
        <taxon>Eukaryota</taxon>
        <taxon>Fungi</taxon>
        <taxon>Dikarya</taxon>
        <taxon>Ascomycota</taxon>
        <taxon>Pezizomycotina</taxon>
        <taxon>Dothideomycetes</taxon>
        <taxon>Dothideomycetidae</taxon>
        <taxon>Mycosphaerellales</taxon>
        <taxon>Teratosphaeriaceae</taxon>
        <taxon>Baudoinia</taxon>
    </lineage>
</organism>
<keyword evidence="3" id="KW-1185">Reference proteome</keyword>
<gene>
    <name evidence="2" type="ORF">BAUCODRAFT_250252</name>
</gene>
<dbReference type="AlphaFoldDB" id="M2MQB5"/>
<dbReference type="KEGG" id="bcom:BAUCODRAFT_250252"/>
<feature type="region of interest" description="Disordered" evidence="1">
    <location>
        <begin position="34"/>
        <end position="154"/>
    </location>
</feature>
<protein>
    <submittedName>
        <fullName evidence="2">Uncharacterized protein</fullName>
    </submittedName>
</protein>
<dbReference type="EMBL" id="KB445560">
    <property type="protein sequence ID" value="EMC93668.1"/>
    <property type="molecule type" value="Genomic_DNA"/>
</dbReference>
<sequence>MAGSAQRHVTNAMLQNTMSMVDSKQLCWVDVSNPKEAAKKVRARSARRGHDSRSRKNHDREAVLRRTAAHRKSQSMSSTTPQPAAPPIVTGITSPSQSTLSRTETEARDMVKTNSSSTSSPRRNSSWLDTVLGEPSDDGAAAAQSRNEQQLHASAPTLVIARGASTASGANEYKACGAHCTASSGAWPIRSQVTQPSLTQVG</sequence>